<organism evidence="2">
    <name type="scientific">uncultured Chloroflexota bacterium</name>
    <dbReference type="NCBI Taxonomy" id="166587"/>
    <lineage>
        <taxon>Bacteria</taxon>
        <taxon>Bacillati</taxon>
        <taxon>Chloroflexota</taxon>
        <taxon>environmental samples</taxon>
    </lineage>
</organism>
<keyword evidence="2" id="KW-0067">ATP-binding</keyword>
<evidence type="ECO:0000313" key="2">
    <source>
        <dbReference type="EMBL" id="CAA9247847.1"/>
    </source>
</evidence>
<dbReference type="Pfam" id="PF04016">
    <property type="entry name" value="DUF364"/>
    <property type="match status" value="1"/>
</dbReference>
<accession>A0A6J4IE44</accession>
<reference evidence="2" key="1">
    <citation type="submission" date="2020-02" db="EMBL/GenBank/DDBJ databases">
        <authorList>
            <person name="Meier V. D."/>
        </authorList>
    </citation>
    <scope>NUCLEOTIDE SEQUENCE</scope>
    <source>
        <strain evidence="2">AVDCRST_MAG77</strain>
    </source>
</reference>
<dbReference type="AlphaFoldDB" id="A0A6J4IE44"/>
<dbReference type="Gene3D" id="3.40.50.11590">
    <property type="match status" value="1"/>
</dbReference>
<protein>
    <submittedName>
        <fullName evidence="2">Molybdenum transport ATP-binding protein ModC</fullName>
    </submittedName>
</protein>
<evidence type="ECO:0000259" key="1">
    <source>
        <dbReference type="Pfam" id="PF04016"/>
    </source>
</evidence>
<keyword evidence="2" id="KW-0547">Nucleotide-binding</keyword>
<dbReference type="SUPFAM" id="SSF159713">
    <property type="entry name" value="Dhaf3308-like"/>
    <property type="match status" value="1"/>
</dbReference>
<dbReference type="GO" id="GO:0005524">
    <property type="term" value="F:ATP binding"/>
    <property type="evidence" value="ECO:0007669"/>
    <property type="project" value="UniProtKB-KW"/>
</dbReference>
<proteinExistence type="predicted"/>
<dbReference type="InterPro" id="IPR007161">
    <property type="entry name" value="DUF364"/>
</dbReference>
<dbReference type="EMBL" id="CADCTC010000121">
    <property type="protein sequence ID" value="CAA9247847.1"/>
    <property type="molecule type" value="Genomic_DNA"/>
</dbReference>
<name>A0A6J4IE44_9CHLR</name>
<feature type="domain" description="Putative heavy-metal chelation" evidence="1">
    <location>
        <begin position="147"/>
        <end position="275"/>
    </location>
</feature>
<sequence>MGLIEDLLTAAAREPSLVVRQVVNGPRFVGIGAAVADAGNQLVSAGVAFRSIAPSGLVNGADNGSPMPAAGGRSARAAGAGSGAAVPAVDSAVLETARMLLAGAGTATVKGQGLLFGAAALNAIFAYGRQREGGALREENGLEVVGREGAGKKLVVVGRFPYLEAMRQAAAESWVLELEPEGDELPAAAAAEVLPLADVVGITGSTLANGTLEGLLRLCRPDAFVAVIGPTTPLSPVLFDYGVDALFGVTPEDPALALATIAQEGSTRRIPGMRAMCLMR</sequence>
<gene>
    <name evidence="2" type="ORF">AVDCRST_MAG77-2976</name>
</gene>